<dbReference type="Proteomes" id="UP000663854">
    <property type="component" value="Unassembled WGS sequence"/>
</dbReference>
<evidence type="ECO:0000259" key="5">
    <source>
        <dbReference type="PROSITE" id="PS50217"/>
    </source>
</evidence>
<evidence type="ECO:0000256" key="1">
    <source>
        <dbReference type="ARBA" id="ARBA00023015"/>
    </source>
</evidence>
<keyword evidence="1" id="KW-0805">Transcription regulation</keyword>
<dbReference type="GO" id="GO:0000981">
    <property type="term" value="F:DNA-binding transcription factor activity, RNA polymerase II-specific"/>
    <property type="evidence" value="ECO:0007669"/>
    <property type="project" value="TreeGrafter"/>
</dbReference>
<evidence type="ECO:0000313" key="6">
    <source>
        <dbReference type="EMBL" id="CAF1068203.1"/>
    </source>
</evidence>
<dbReference type="PROSITE" id="PS00036">
    <property type="entry name" value="BZIP_BASIC"/>
    <property type="match status" value="1"/>
</dbReference>
<dbReference type="GO" id="GO:0000978">
    <property type="term" value="F:RNA polymerase II cis-regulatory region sequence-specific DNA binding"/>
    <property type="evidence" value="ECO:0007669"/>
    <property type="project" value="TreeGrafter"/>
</dbReference>
<dbReference type="InterPro" id="IPR000837">
    <property type="entry name" value="AP-1"/>
</dbReference>
<evidence type="ECO:0000256" key="4">
    <source>
        <dbReference type="SAM" id="MobiDB-lite"/>
    </source>
</evidence>
<dbReference type="PRINTS" id="PR00042">
    <property type="entry name" value="LEUZIPPRFOS"/>
</dbReference>
<sequence>MSNYDDNWNINITIQAVVDSIVHYLRESTLSSSVVNSTTTNFDFNNNKFKSSKEKKLTNPMNIKPTPAVTLQPQLAGDIQILSKGRVRYGPVTVNPRKQPSKTLYTGRRSKYEVLSGDEEEKRRDRRERNRVAATKCREKRENVLNRLEKEHTKELHIQERLSKMVEALEQKKNDLETFITNHFNECSLINNLPSSTQSSMIFGDTAFLSSIIDTTPPPPLPSIQEPILHHDDEELSHILDPEPILTNSAYNTDDSNSLLIPQQELQTITMTSGSLEQLINNLQSPTISMENSNNHSILFNSASGSSCAKQHSNSSEDDSLPPTRTNPCVY</sequence>
<evidence type="ECO:0000256" key="2">
    <source>
        <dbReference type="ARBA" id="ARBA00023125"/>
    </source>
</evidence>
<dbReference type="Gene3D" id="1.20.5.170">
    <property type="match status" value="1"/>
</dbReference>
<dbReference type="SUPFAM" id="SSF57959">
    <property type="entry name" value="Leucine zipper domain"/>
    <property type="match status" value="1"/>
</dbReference>
<proteinExistence type="predicted"/>
<dbReference type="PROSITE" id="PS50217">
    <property type="entry name" value="BZIP"/>
    <property type="match status" value="1"/>
</dbReference>
<gene>
    <name evidence="6" type="ORF">PYM288_LOCUS18013</name>
</gene>
<reference evidence="6" key="1">
    <citation type="submission" date="2021-02" db="EMBL/GenBank/DDBJ databases">
        <authorList>
            <person name="Nowell W R."/>
        </authorList>
    </citation>
    <scope>NUCLEOTIDE SEQUENCE</scope>
</reference>
<organism evidence="6 7">
    <name type="scientific">Rotaria sordida</name>
    <dbReference type="NCBI Taxonomy" id="392033"/>
    <lineage>
        <taxon>Eukaryota</taxon>
        <taxon>Metazoa</taxon>
        <taxon>Spiralia</taxon>
        <taxon>Gnathifera</taxon>
        <taxon>Rotifera</taxon>
        <taxon>Eurotatoria</taxon>
        <taxon>Bdelloidea</taxon>
        <taxon>Philodinida</taxon>
        <taxon>Philodinidae</taxon>
        <taxon>Rotaria</taxon>
    </lineage>
</organism>
<keyword evidence="3" id="KW-0804">Transcription</keyword>
<dbReference type="AlphaFoldDB" id="A0A814LPD8"/>
<dbReference type="InterPro" id="IPR004827">
    <property type="entry name" value="bZIP"/>
</dbReference>
<dbReference type="InterPro" id="IPR046347">
    <property type="entry name" value="bZIP_sf"/>
</dbReference>
<dbReference type="EMBL" id="CAJNOH010000533">
    <property type="protein sequence ID" value="CAF1068203.1"/>
    <property type="molecule type" value="Genomic_DNA"/>
</dbReference>
<dbReference type="PANTHER" id="PTHR23351">
    <property type="entry name" value="FOS TRANSCRIPTION FACTOR-RELATED"/>
    <property type="match status" value="1"/>
</dbReference>
<keyword evidence="2" id="KW-0238">DNA-binding</keyword>
<feature type="domain" description="BZIP" evidence="5">
    <location>
        <begin position="120"/>
        <end position="183"/>
    </location>
</feature>
<dbReference type="GO" id="GO:0005634">
    <property type="term" value="C:nucleus"/>
    <property type="evidence" value="ECO:0007669"/>
    <property type="project" value="TreeGrafter"/>
</dbReference>
<dbReference type="PANTHER" id="PTHR23351:SF24">
    <property type="entry name" value="ACTIVATING TRANSCRIPTION FACTOR 3-RELATED"/>
    <property type="match status" value="1"/>
</dbReference>
<name>A0A814LPD8_9BILA</name>
<dbReference type="SMART" id="SM00338">
    <property type="entry name" value="BRLZ"/>
    <property type="match status" value="1"/>
</dbReference>
<accession>A0A814LPD8</accession>
<feature type="region of interest" description="Disordered" evidence="4">
    <location>
        <begin position="304"/>
        <end position="331"/>
    </location>
</feature>
<protein>
    <recommendedName>
        <fullName evidence="5">BZIP domain-containing protein</fullName>
    </recommendedName>
</protein>
<evidence type="ECO:0000313" key="7">
    <source>
        <dbReference type="Proteomes" id="UP000663854"/>
    </source>
</evidence>
<feature type="compositionally biased region" description="Polar residues" evidence="4">
    <location>
        <begin position="304"/>
        <end position="314"/>
    </location>
</feature>
<evidence type="ECO:0000256" key="3">
    <source>
        <dbReference type="ARBA" id="ARBA00023163"/>
    </source>
</evidence>
<comment type="caution">
    <text evidence="6">The sequence shown here is derived from an EMBL/GenBank/DDBJ whole genome shotgun (WGS) entry which is preliminary data.</text>
</comment>